<evidence type="ECO:0000313" key="3">
    <source>
        <dbReference type="Proteomes" id="UP000255508"/>
    </source>
</evidence>
<feature type="transmembrane region" description="Helical" evidence="1">
    <location>
        <begin position="40"/>
        <end position="63"/>
    </location>
</feature>
<evidence type="ECO:0000313" key="2">
    <source>
        <dbReference type="EMBL" id="RDH86472.1"/>
    </source>
</evidence>
<organism evidence="2 3">
    <name type="scientific">endosymbiont of Lamellibrachia luymesi</name>
    <dbReference type="NCBI Taxonomy" id="2200907"/>
    <lineage>
        <taxon>Bacteria</taxon>
        <taxon>Pseudomonadati</taxon>
        <taxon>Pseudomonadota</taxon>
        <taxon>Gammaproteobacteria</taxon>
        <taxon>sulfur-oxidizing symbionts</taxon>
    </lineage>
</organism>
<comment type="caution">
    <text evidence="2">The sequence shown here is derived from an EMBL/GenBank/DDBJ whole genome shotgun (WGS) entry which is preliminary data.</text>
</comment>
<keyword evidence="1" id="KW-1133">Transmembrane helix</keyword>
<keyword evidence="1" id="KW-0472">Membrane</keyword>
<dbReference type="AlphaFoldDB" id="A0A370DNH8"/>
<reference evidence="2 3" key="1">
    <citation type="journal article" date="2018" name="ISME J.">
        <title>Endosymbiont genomes yield clues of tubeworm success.</title>
        <authorList>
            <person name="Li Y."/>
            <person name="Liles M.R."/>
            <person name="Halanych K.M."/>
        </authorList>
    </citation>
    <scope>NUCLEOTIDE SEQUENCE [LARGE SCALE GENOMIC DNA]</scope>
    <source>
        <strain evidence="2">A1422</strain>
    </source>
</reference>
<accession>A0A370DNH8</accession>
<keyword evidence="1" id="KW-0812">Transmembrane</keyword>
<name>A0A370DNH8_9GAMM</name>
<evidence type="ECO:0000256" key="1">
    <source>
        <dbReference type="SAM" id="Phobius"/>
    </source>
</evidence>
<dbReference type="EMBL" id="QFXD01000288">
    <property type="protein sequence ID" value="RDH86472.1"/>
    <property type="molecule type" value="Genomic_DNA"/>
</dbReference>
<gene>
    <name evidence="2" type="ORF">DIZ79_16355</name>
</gene>
<feature type="transmembrane region" description="Helical" evidence="1">
    <location>
        <begin position="6"/>
        <end position="28"/>
    </location>
</feature>
<dbReference type="Proteomes" id="UP000255508">
    <property type="component" value="Unassembled WGS sequence"/>
</dbReference>
<protein>
    <submittedName>
        <fullName evidence="2">Uncharacterized protein</fullName>
    </submittedName>
</protein>
<proteinExistence type="predicted"/>
<sequence>MSNSGVTLVGVTALVVAWVTVGIAHLPVEAAAFGWRFAIYRNLLSFLFAVVIAFIIAGVMYVLV</sequence>